<dbReference type="RefSeq" id="WP_008945728.1">
    <property type="nucleotide sequence ID" value="NZ_RBIG01000001.1"/>
</dbReference>
<gene>
    <name evidence="1" type="ORF">BCL74_1663</name>
</gene>
<comment type="caution">
    <text evidence="1">The sequence shown here is derived from an EMBL/GenBank/DDBJ whole genome shotgun (WGS) entry which is preliminary data.</text>
</comment>
<sequence length="316" mass="36302">MEKATQFQFQHRLFKIEGGHFRRDSLTGEPVYNLPSDDLKVVLPINALRTEFRIEGDHPDAPLIDLVGQALKHVREVHPGDSIPNEVIDGSASWSIEPRHYKRARMRIDVQLASWVSGDEQVLVDEDLLEQVADDPKTKEKLDRAITRLGSEIGGGADATLSPTDRVSQRIEALVRELSYLEALREHFLALDSIAQKLEKLMKLFKTSRVVKDEISRVKVLFSTPEKDIKAIFTDMDDHTSEVRSLVLNYENSVSYIRDKRDLLRGYSLEWDEIFDLWRETPIVADENAVRLIRSTYQFLSQRYAPVVKWTASAMR</sequence>
<protein>
    <submittedName>
        <fullName evidence="1">Uncharacterized protein</fullName>
    </submittedName>
</protein>
<organism evidence="1 2">
    <name type="scientific">Oceanibaculum indicum</name>
    <dbReference type="NCBI Taxonomy" id="526216"/>
    <lineage>
        <taxon>Bacteria</taxon>
        <taxon>Pseudomonadati</taxon>
        <taxon>Pseudomonadota</taxon>
        <taxon>Alphaproteobacteria</taxon>
        <taxon>Rhodospirillales</taxon>
        <taxon>Oceanibaculaceae</taxon>
        <taxon>Oceanibaculum</taxon>
    </lineage>
</organism>
<dbReference type="EMBL" id="RBIG01000001">
    <property type="protein sequence ID" value="RKQ73871.1"/>
    <property type="molecule type" value="Genomic_DNA"/>
</dbReference>
<proteinExistence type="predicted"/>
<reference evidence="1 2" key="1">
    <citation type="submission" date="2018-10" db="EMBL/GenBank/DDBJ databases">
        <title>Comparative analysis of microorganisms from saline springs in Andes Mountain Range, Colombia.</title>
        <authorList>
            <person name="Rubin E."/>
        </authorList>
    </citation>
    <scope>NUCLEOTIDE SEQUENCE [LARGE SCALE GENOMIC DNA]</scope>
    <source>
        <strain evidence="1 2">USBA 36</strain>
    </source>
</reference>
<dbReference type="OrthoDB" id="7323958at2"/>
<dbReference type="Proteomes" id="UP000277424">
    <property type="component" value="Unassembled WGS sequence"/>
</dbReference>
<dbReference type="AlphaFoldDB" id="A0A420WS34"/>
<evidence type="ECO:0000313" key="1">
    <source>
        <dbReference type="EMBL" id="RKQ73871.1"/>
    </source>
</evidence>
<evidence type="ECO:0000313" key="2">
    <source>
        <dbReference type="Proteomes" id="UP000277424"/>
    </source>
</evidence>
<name>A0A420WS34_9PROT</name>
<accession>A0A420WS34</accession>